<organism evidence="9">
    <name type="scientific">marine sediment metagenome</name>
    <dbReference type="NCBI Taxonomy" id="412755"/>
    <lineage>
        <taxon>unclassified sequences</taxon>
        <taxon>metagenomes</taxon>
        <taxon>ecological metagenomes</taxon>
    </lineage>
</organism>
<protein>
    <recommendedName>
        <fullName evidence="8">Polymerase beta nucleotidyltransferase domain-containing protein</fullName>
    </recommendedName>
</protein>
<name>X1FM21_9ZZZZ</name>
<feature type="non-terminal residue" evidence="9">
    <location>
        <position position="1"/>
    </location>
</feature>
<keyword evidence="4" id="KW-0479">Metal-binding</keyword>
<evidence type="ECO:0000313" key="9">
    <source>
        <dbReference type="EMBL" id="GAH33550.1"/>
    </source>
</evidence>
<keyword evidence="7" id="KW-0460">Magnesium</keyword>
<dbReference type="GO" id="GO:0046872">
    <property type="term" value="F:metal ion binding"/>
    <property type="evidence" value="ECO:0007669"/>
    <property type="project" value="UniProtKB-KW"/>
</dbReference>
<accession>X1FM21</accession>
<keyword evidence="3" id="KW-0548">Nucleotidyltransferase</keyword>
<dbReference type="CDD" id="cd05403">
    <property type="entry name" value="NT_KNTase_like"/>
    <property type="match status" value="1"/>
</dbReference>
<sequence length="86" mass="9815">RAFKENCAEQYGIISLGLFGSAARDESQADSDVDIVIKLKKQDLFNMIGIKQDLEETLHTNVDVISYRETMNTFLKNRIDKEAVYV</sequence>
<evidence type="ECO:0000256" key="7">
    <source>
        <dbReference type="ARBA" id="ARBA00022842"/>
    </source>
</evidence>
<dbReference type="GO" id="GO:0005524">
    <property type="term" value="F:ATP binding"/>
    <property type="evidence" value="ECO:0007669"/>
    <property type="project" value="UniProtKB-KW"/>
</dbReference>
<proteinExistence type="predicted"/>
<keyword evidence="5" id="KW-0547">Nucleotide-binding</keyword>
<dbReference type="Gene3D" id="3.30.460.10">
    <property type="entry name" value="Beta Polymerase, domain 2"/>
    <property type="match status" value="1"/>
</dbReference>
<evidence type="ECO:0000256" key="1">
    <source>
        <dbReference type="ARBA" id="ARBA00001946"/>
    </source>
</evidence>
<dbReference type="PANTHER" id="PTHR33571:SF14">
    <property type="entry name" value="PROTEIN ADENYLYLTRANSFERASE MJ0435-RELATED"/>
    <property type="match status" value="1"/>
</dbReference>
<keyword evidence="6" id="KW-0067">ATP-binding</keyword>
<evidence type="ECO:0000256" key="6">
    <source>
        <dbReference type="ARBA" id="ARBA00022840"/>
    </source>
</evidence>
<evidence type="ECO:0000256" key="5">
    <source>
        <dbReference type="ARBA" id="ARBA00022741"/>
    </source>
</evidence>
<dbReference type="PANTHER" id="PTHR33571">
    <property type="entry name" value="SSL8005 PROTEIN"/>
    <property type="match status" value="1"/>
</dbReference>
<reference evidence="9" key="1">
    <citation type="journal article" date="2014" name="Front. Microbiol.">
        <title>High frequency of phylogenetically diverse reductive dehalogenase-homologous genes in deep subseafloor sedimentary metagenomes.</title>
        <authorList>
            <person name="Kawai M."/>
            <person name="Futagami T."/>
            <person name="Toyoda A."/>
            <person name="Takaki Y."/>
            <person name="Nishi S."/>
            <person name="Hori S."/>
            <person name="Arai W."/>
            <person name="Tsubouchi T."/>
            <person name="Morono Y."/>
            <person name="Uchiyama I."/>
            <person name="Ito T."/>
            <person name="Fujiyama A."/>
            <person name="Inagaki F."/>
            <person name="Takami H."/>
        </authorList>
    </citation>
    <scope>NUCLEOTIDE SEQUENCE</scope>
    <source>
        <strain evidence="9">Expedition CK06-06</strain>
    </source>
</reference>
<dbReference type="InterPro" id="IPR043519">
    <property type="entry name" value="NT_sf"/>
</dbReference>
<dbReference type="GO" id="GO:0016779">
    <property type="term" value="F:nucleotidyltransferase activity"/>
    <property type="evidence" value="ECO:0007669"/>
    <property type="project" value="UniProtKB-KW"/>
</dbReference>
<feature type="domain" description="Polymerase beta nucleotidyltransferase" evidence="8">
    <location>
        <begin position="7"/>
        <end position="82"/>
    </location>
</feature>
<dbReference type="EMBL" id="BARU01013153">
    <property type="protein sequence ID" value="GAH33550.1"/>
    <property type="molecule type" value="Genomic_DNA"/>
</dbReference>
<keyword evidence="2" id="KW-0808">Transferase</keyword>
<evidence type="ECO:0000256" key="2">
    <source>
        <dbReference type="ARBA" id="ARBA00022679"/>
    </source>
</evidence>
<dbReference type="InterPro" id="IPR041633">
    <property type="entry name" value="Polbeta"/>
</dbReference>
<dbReference type="InterPro" id="IPR052038">
    <property type="entry name" value="Type-VII_TA_antitoxin"/>
</dbReference>
<evidence type="ECO:0000256" key="4">
    <source>
        <dbReference type="ARBA" id="ARBA00022723"/>
    </source>
</evidence>
<evidence type="ECO:0000256" key="3">
    <source>
        <dbReference type="ARBA" id="ARBA00022695"/>
    </source>
</evidence>
<comment type="caution">
    <text evidence="9">The sequence shown here is derived from an EMBL/GenBank/DDBJ whole genome shotgun (WGS) entry which is preliminary data.</text>
</comment>
<dbReference type="SUPFAM" id="SSF81301">
    <property type="entry name" value="Nucleotidyltransferase"/>
    <property type="match status" value="1"/>
</dbReference>
<dbReference type="Pfam" id="PF18765">
    <property type="entry name" value="Polbeta"/>
    <property type="match status" value="1"/>
</dbReference>
<evidence type="ECO:0000259" key="8">
    <source>
        <dbReference type="Pfam" id="PF18765"/>
    </source>
</evidence>
<comment type="cofactor">
    <cofactor evidence="1">
        <name>Mg(2+)</name>
        <dbReference type="ChEBI" id="CHEBI:18420"/>
    </cofactor>
</comment>
<gene>
    <name evidence="9" type="ORF">S03H2_23909</name>
</gene>
<dbReference type="AlphaFoldDB" id="X1FM21"/>